<proteinExistence type="predicted"/>
<accession>A0AAP0NM40</accession>
<keyword evidence="1" id="KW-0732">Signal</keyword>
<evidence type="ECO:0000313" key="3">
    <source>
        <dbReference type="Proteomes" id="UP001419268"/>
    </source>
</evidence>
<feature type="chain" id="PRO_5042984343" evidence="1">
    <location>
        <begin position="29"/>
        <end position="114"/>
    </location>
</feature>
<organism evidence="2 3">
    <name type="scientific">Stephania cephalantha</name>
    <dbReference type="NCBI Taxonomy" id="152367"/>
    <lineage>
        <taxon>Eukaryota</taxon>
        <taxon>Viridiplantae</taxon>
        <taxon>Streptophyta</taxon>
        <taxon>Embryophyta</taxon>
        <taxon>Tracheophyta</taxon>
        <taxon>Spermatophyta</taxon>
        <taxon>Magnoliopsida</taxon>
        <taxon>Ranunculales</taxon>
        <taxon>Menispermaceae</taxon>
        <taxon>Menispermoideae</taxon>
        <taxon>Cissampelideae</taxon>
        <taxon>Stephania</taxon>
    </lineage>
</organism>
<dbReference type="EMBL" id="JBBNAG010000008">
    <property type="protein sequence ID" value="KAK9111878.1"/>
    <property type="molecule type" value="Genomic_DNA"/>
</dbReference>
<reference evidence="2 3" key="1">
    <citation type="submission" date="2024-01" db="EMBL/GenBank/DDBJ databases">
        <title>Genome assemblies of Stephania.</title>
        <authorList>
            <person name="Yang L."/>
        </authorList>
    </citation>
    <scope>NUCLEOTIDE SEQUENCE [LARGE SCALE GENOMIC DNA]</scope>
    <source>
        <strain evidence="2">JXDWG</strain>
        <tissue evidence="2">Leaf</tissue>
    </source>
</reference>
<gene>
    <name evidence="2" type="ORF">Scep_019397</name>
</gene>
<feature type="signal peptide" evidence="1">
    <location>
        <begin position="1"/>
        <end position="28"/>
    </location>
</feature>
<sequence>MPLIFSSTDFLALLLLALIASLYEIVSPICQSANVLAFCQSNQCYSVALAFSKGYVLYITLYFFEESSTIPKLLKRALNKLPSTLDALDSTSFDEQGQGQGGLVNTCECQETRK</sequence>
<keyword evidence="3" id="KW-1185">Reference proteome</keyword>
<comment type="caution">
    <text evidence="2">The sequence shown here is derived from an EMBL/GenBank/DDBJ whole genome shotgun (WGS) entry which is preliminary data.</text>
</comment>
<dbReference type="AlphaFoldDB" id="A0AAP0NM40"/>
<name>A0AAP0NM40_9MAGN</name>
<evidence type="ECO:0000313" key="2">
    <source>
        <dbReference type="EMBL" id="KAK9111878.1"/>
    </source>
</evidence>
<dbReference type="Proteomes" id="UP001419268">
    <property type="component" value="Unassembled WGS sequence"/>
</dbReference>
<protein>
    <submittedName>
        <fullName evidence="2">Uncharacterized protein</fullName>
    </submittedName>
</protein>
<evidence type="ECO:0000256" key="1">
    <source>
        <dbReference type="SAM" id="SignalP"/>
    </source>
</evidence>